<comment type="caution">
    <text evidence="2">The sequence shown here is derived from an EMBL/GenBank/DDBJ whole genome shotgun (WGS) entry which is preliminary data.</text>
</comment>
<dbReference type="OrthoDB" id="1862401at2759"/>
<dbReference type="AlphaFoldDB" id="A0A9D4ZJ56"/>
<reference evidence="2" key="1">
    <citation type="submission" date="2021-01" db="EMBL/GenBank/DDBJ databases">
        <title>Adiantum capillus-veneris genome.</title>
        <authorList>
            <person name="Fang Y."/>
            <person name="Liao Q."/>
        </authorList>
    </citation>
    <scope>NUCLEOTIDE SEQUENCE</scope>
    <source>
        <strain evidence="2">H3</strain>
        <tissue evidence="2">Leaf</tissue>
    </source>
</reference>
<sequence length="525" mass="57733">MSKVRSNTMTVPNIFSQRSLDLSREPVKLINLTNQPHPSVVTFTTGTPIATLHLSPLDMLFDNYISVLLFYDAAEARSRPARGLRTLPAAAPIDLAEPVRRLQQALQELLVYFPCAAGLLVYNERDRRLEVRYPMSPPSDTQSCITSINGDGHRVSSPYIAQDDGAIDAESPAYGVHFHVAHANGCLADLGDVSLPQPALDVLYPSKPTPNLDSKGHLLLPRFVMAFQITTFKCGGFTLGHTCSHAYADGHTGAGFLQNLCSIARGAGLANCLHPIPSRKAVINARDPPTATMPHRPYIKTRNYYLEPPESQRLRYGTATRFKFTMVALEALRVSATMPGKLKACSRNQALVAVLWIAFARVSLNVHGLPRSHDLNFWVPMNMRTRGLSMGYMGNALCELHVLATLQELCENSLAYVVDKIEKAMASLDVGEGLQSMVDYIEIQLRDGLTPSIEGLGMPSLVALPFYDTDCGWGAPMYVGRPSQQLRNRCVILDHPRAQAWNVLIVFASAEEHACFQESIAGYIC</sequence>
<evidence type="ECO:0000313" key="3">
    <source>
        <dbReference type="Proteomes" id="UP000886520"/>
    </source>
</evidence>
<dbReference type="EMBL" id="JABFUD020000009">
    <property type="protein sequence ID" value="KAI5075832.1"/>
    <property type="molecule type" value="Genomic_DNA"/>
</dbReference>
<dbReference type="GO" id="GO:0016747">
    <property type="term" value="F:acyltransferase activity, transferring groups other than amino-acyl groups"/>
    <property type="evidence" value="ECO:0007669"/>
    <property type="project" value="TreeGrafter"/>
</dbReference>
<dbReference type="PANTHER" id="PTHR31642">
    <property type="entry name" value="TRICHOTHECENE 3-O-ACETYLTRANSFERASE"/>
    <property type="match status" value="1"/>
</dbReference>
<dbReference type="PANTHER" id="PTHR31642:SF231">
    <property type="entry name" value="BAHD FAMILY ACYLTRANSFERASE, CLADE V"/>
    <property type="match status" value="1"/>
</dbReference>
<dbReference type="InterPro" id="IPR023213">
    <property type="entry name" value="CAT-like_dom_sf"/>
</dbReference>
<proteinExistence type="inferred from homology"/>
<dbReference type="Proteomes" id="UP000886520">
    <property type="component" value="Chromosome 9"/>
</dbReference>
<organism evidence="2 3">
    <name type="scientific">Adiantum capillus-veneris</name>
    <name type="common">Maidenhair fern</name>
    <dbReference type="NCBI Taxonomy" id="13818"/>
    <lineage>
        <taxon>Eukaryota</taxon>
        <taxon>Viridiplantae</taxon>
        <taxon>Streptophyta</taxon>
        <taxon>Embryophyta</taxon>
        <taxon>Tracheophyta</taxon>
        <taxon>Polypodiopsida</taxon>
        <taxon>Polypodiidae</taxon>
        <taxon>Polypodiales</taxon>
        <taxon>Pteridineae</taxon>
        <taxon>Pteridaceae</taxon>
        <taxon>Vittarioideae</taxon>
        <taxon>Adiantum</taxon>
    </lineage>
</organism>
<evidence type="ECO:0000256" key="1">
    <source>
        <dbReference type="ARBA" id="ARBA00009861"/>
    </source>
</evidence>
<dbReference type="InterPro" id="IPR050317">
    <property type="entry name" value="Plant_Fungal_Acyltransferase"/>
</dbReference>
<comment type="similarity">
    <text evidence="1">Belongs to the plant acyltransferase family.</text>
</comment>
<name>A0A9D4ZJ56_ADICA</name>
<protein>
    <submittedName>
        <fullName evidence="2">Uncharacterized protein</fullName>
    </submittedName>
</protein>
<keyword evidence="3" id="KW-1185">Reference proteome</keyword>
<evidence type="ECO:0000313" key="2">
    <source>
        <dbReference type="EMBL" id="KAI5075832.1"/>
    </source>
</evidence>
<dbReference type="Pfam" id="PF02458">
    <property type="entry name" value="Transferase"/>
    <property type="match status" value="1"/>
</dbReference>
<dbReference type="Gene3D" id="3.30.559.10">
    <property type="entry name" value="Chloramphenicol acetyltransferase-like domain"/>
    <property type="match status" value="2"/>
</dbReference>
<gene>
    <name evidence="2" type="ORF">GOP47_0009908</name>
</gene>
<accession>A0A9D4ZJ56</accession>